<dbReference type="InterPro" id="IPR050312">
    <property type="entry name" value="IolE/XylAMocC-like"/>
</dbReference>
<reference evidence="2 3" key="1">
    <citation type="submission" date="2015-06" db="EMBL/GenBank/DDBJ databases">
        <title>Draft genome of the ant-associated black yeast Phialophora attae CBS 131958.</title>
        <authorList>
            <person name="Moreno L.F."/>
            <person name="Stielow B.J."/>
            <person name="de Hoog S."/>
            <person name="Vicente V.A."/>
            <person name="Weiss V.A."/>
            <person name="de Vries M."/>
            <person name="Cruz L.M."/>
            <person name="Souza E.M."/>
        </authorList>
    </citation>
    <scope>NUCLEOTIDE SEQUENCE [LARGE SCALE GENOMIC DNA]</scope>
    <source>
        <strain evidence="2 3">CBS 131958</strain>
    </source>
</reference>
<dbReference type="PANTHER" id="PTHR12110:SF56">
    <property type="entry name" value="DEHYDRATASE, PUTATIVE (AFU_ORTHOLOGUE AFUA_6G08740)-RELATED"/>
    <property type="match status" value="1"/>
</dbReference>
<dbReference type="STRING" id="1664694.A0A0N1H114"/>
<feature type="domain" description="Xylose isomerase-like TIM barrel" evidence="1">
    <location>
        <begin position="30"/>
        <end position="311"/>
    </location>
</feature>
<gene>
    <name evidence="2" type="ORF">AB675_3918</name>
</gene>
<dbReference type="EMBL" id="LFJN01000023">
    <property type="protein sequence ID" value="KPI37642.1"/>
    <property type="molecule type" value="Genomic_DNA"/>
</dbReference>
<dbReference type="Pfam" id="PF01261">
    <property type="entry name" value="AP_endonuc_2"/>
    <property type="match status" value="1"/>
</dbReference>
<evidence type="ECO:0000313" key="3">
    <source>
        <dbReference type="Proteomes" id="UP000038010"/>
    </source>
</evidence>
<dbReference type="SUPFAM" id="SSF51658">
    <property type="entry name" value="Xylose isomerase-like"/>
    <property type="match status" value="1"/>
</dbReference>
<dbReference type="AlphaFoldDB" id="A0A0N1H114"/>
<dbReference type="GeneID" id="28735893"/>
<accession>A0A0N1H114</accession>
<comment type="caution">
    <text evidence="2">The sequence shown here is derived from an EMBL/GenBank/DDBJ whole genome shotgun (WGS) entry which is preliminary data.</text>
</comment>
<evidence type="ECO:0000259" key="1">
    <source>
        <dbReference type="Pfam" id="PF01261"/>
    </source>
</evidence>
<dbReference type="RefSeq" id="XP_017997605.1">
    <property type="nucleotide sequence ID" value="XM_018144013.1"/>
</dbReference>
<dbReference type="Proteomes" id="UP000038010">
    <property type="component" value="Unassembled WGS sequence"/>
</dbReference>
<keyword evidence="3" id="KW-1185">Reference proteome</keyword>
<organism evidence="2 3">
    <name type="scientific">Cyphellophora attinorum</name>
    <dbReference type="NCBI Taxonomy" id="1664694"/>
    <lineage>
        <taxon>Eukaryota</taxon>
        <taxon>Fungi</taxon>
        <taxon>Dikarya</taxon>
        <taxon>Ascomycota</taxon>
        <taxon>Pezizomycotina</taxon>
        <taxon>Eurotiomycetes</taxon>
        <taxon>Chaetothyriomycetidae</taxon>
        <taxon>Chaetothyriales</taxon>
        <taxon>Cyphellophoraceae</taxon>
        <taxon>Cyphellophora</taxon>
    </lineage>
</organism>
<dbReference type="InterPro" id="IPR013022">
    <property type="entry name" value="Xyl_isomerase-like_TIM-brl"/>
</dbReference>
<proteinExistence type="predicted"/>
<evidence type="ECO:0000313" key="2">
    <source>
        <dbReference type="EMBL" id="KPI37642.1"/>
    </source>
</evidence>
<dbReference type="Gene3D" id="3.20.20.150">
    <property type="entry name" value="Divalent-metal-dependent TIM barrel enzymes"/>
    <property type="match status" value="1"/>
</dbReference>
<dbReference type="OrthoDB" id="5360893at2759"/>
<name>A0A0N1H114_9EURO</name>
<sequence>MATYRGEKVRSCYATCSIGHKKEHDLPAKLEAISEAGFEAIELSMPDILSYGQQTIGKEVDPKDYATLKHVGQEIRKLCEQHRLHILMLQPFANFEGWPEGSDERNDAFDRAKGWSGIMEAIGSSDAPNITGEFDRLAADLAELADIFAKKKQRIAYENWCWATHAPDWKDVWTIVQKADRSNIGLCLDTFQSAGGEWADPRTSSGRVEKDDVDSAWQKSLRDLAATVPPEKIFLLQISDAYKMETPIKDEVDESGTRPRGQWSHDYRPLPYDGGYLPVEDFTRAVLNTGFWGWFSMEVFDGKAPEKYPDDMGPYAQKAMIAMKKLLQNCATTEEVADVV</sequence>
<protein>
    <submittedName>
        <fullName evidence="2">3-dehydroshikimate dehydratase</fullName>
    </submittedName>
</protein>
<dbReference type="PANTHER" id="PTHR12110">
    <property type="entry name" value="HYDROXYPYRUVATE ISOMERASE"/>
    <property type="match status" value="1"/>
</dbReference>
<dbReference type="VEuPathDB" id="FungiDB:AB675_3918"/>
<dbReference type="InterPro" id="IPR036237">
    <property type="entry name" value="Xyl_isomerase-like_sf"/>
</dbReference>